<keyword evidence="3" id="KW-1185">Reference proteome</keyword>
<feature type="domain" description="Phytase-like" evidence="1">
    <location>
        <begin position="56"/>
        <end position="378"/>
    </location>
</feature>
<name>A0A5C6BK14_9BACT</name>
<dbReference type="Proteomes" id="UP000319908">
    <property type="component" value="Unassembled WGS sequence"/>
</dbReference>
<dbReference type="PANTHER" id="PTHR37957:SF1">
    <property type="entry name" value="PHYTASE-LIKE DOMAIN-CONTAINING PROTEIN"/>
    <property type="match status" value="1"/>
</dbReference>
<dbReference type="AlphaFoldDB" id="A0A5C6BK14"/>
<dbReference type="RefSeq" id="WP_302120116.1">
    <property type="nucleotide sequence ID" value="NZ_SJPU01000003.1"/>
</dbReference>
<comment type="caution">
    <text evidence="2">The sequence shown here is derived from an EMBL/GenBank/DDBJ whole genome shotgun (WGS) entry which is preliminary data.</text>
</comment>
<protein>
    <recommendedName>
        <fullName evidence="1">Phytase-like domain-containing protein</fullName>
    </recommendedName>
</protein>
<accession>A0A5C6BK14</accession>
<evidence type="ECO:0000313" key="2">
    <source>
        <dbReference type="EMBL" id="TWU10794.1"/>
    </source>
</evidence>
<evidence type="ECO:0000313" key="3">
    <source>
        <dbReference type="Proteomes" id="UP000319908"/>
    </source>
</evidence>
<proteinExistence type="predicted"/>
<dbReference type="PANTHER" id="PTHR37957">
    <property type="entry name" value="BLR7070 PROTEIN"/>
    <property type="match status" value="1"/>
</dbReference>
<dbReference type="EMBL" id="SJPU01000003">
    <property type="protein sequence ID" value="TWU10794.1"/>
    <property type="molecule type" value="Genomic_DNA"/>
</dbReference>
<gene>
    <name evidence="2" type="ORF">Poly21_47000</name>
</gene>
<sequence length="394" mass="43309">MQRFTLVPMILWCVFGTTHGTNAQSPELIGVGEFPATMPDRSGLTGHLENGEPHNRMGGISAIEYLGHDDQYLAMADRGPDDGATAYQCRVHRISIHIDPLSKEPVRLQLLGSDRLVDCRGCCFVGDATAITESTEFGHRLDPEGLRMVGTDQFLVCEEYGPKILRFNHEGKSIDSIPVPSAFCIAKPAGTKNEENLNNESGRASNKGLEGLAISPDGSTITCVMQNVMLQDGQRDETGAPHGQYCRMLQIDLESGQTSQFVYRLDHPDNVLSEILAISATEFLVIERDYKAGEEAVCKHIKRIDLAGATDISGLDRLPPSDMPEDIHPVRKTTYLDMLDPRYGIGGVRMPEKLEGLTFGPDLSDGRKTLLIASDNDFNLENASFIYVFACTFQ</sequence>
<evidence type="ECO:0000259" key="1">
    <source>
        <dbReference type="Pfam" id="PF13449"/>
    </source>
</evidence>
<dbReference type="InterPro" id="IPR027372">
    <property type="entry name" value="Phytase-like_dom"/>
</dbReference>
<organism evidence="2 3">
    <name type="scientific">Allorhodopirellula heiligendammensis</name>
    <dbReference type="NCBI Taxonomy" id="2714739"/>
    <lineage>
        <taxon>Bacteria</taxon>
        <taxon>Pseudomonadati</taxon>
        <taxon>Planctomycetota</taxon>
        <taxon>Planctomycetia</taxon>
        <taxon>Pirellulales</taxon>
        <taxon>Pirellulaceae</taxon>
        <taxon>Allorhodopirellula</taxon>
    </lineage>
</organism>
<dbReference type="Pfam" id="PF13449">
    <property type="entry name" value="Phytase-like"/>
    <property type="match status" value="1"/>
</dbReference>
<reference evidence="2 3" key="1">
    <citation type="journal article" date="2020" name="Antonie Van Leeuwenhoek">
        <title>Rhodopirellula heiligendammensis sp. nov., Rhodopirellula pilleata sp. nov., and Rhodopirellula solitaria sp. nov. isolated from natural or artificial marine surfaces in Northern Germany and California, USA, and emended description of the genus Rhodopirellula.</title>
        <authorList>
            <person name="Kallscheuer N."/>
            <person name="Wiegand S."/>
            <person name="Jogler M."/>
            <person name="Boedeker C."/>
            <person name="Peeters S.H."/>
            <person name="Rast P."/>
            <person name="Heuer A."/>
            <person name="Jetten M.S.M."/>
            <person name="Rohde M."/>
            <person name="Jogler C."/>
        </authorList>
    </citation>
    <scope>NUCLEOTIDE SEQUENCE [LARGE SCALE GENOMIC DNA]</scope>
    <source>
        <strain evidence="2 3">Poly21</strain>
    </source>
</reference>